<keyword evidence="11" id="KW-1185">Reference proteome</keyword>
<evidence type="ECO:0000259" key="9">
    <source>
        <dbReference type="Pfam" id="PF03769"/>
    </source>
</evidence>
<sequence length="138" mass="14449">MQVQLFSFVLLAVAAAVLAVPSVIVEDEEGQQYYLTPVLSRERRQAQGFGQGGGNGKTQGGFAGFNNPNGSGGSVGYGHANGYGHTLSVDGRVPVWSNKNRFGESTLNVGGGATHHFGGPGGSQNLDKRVGVNFNHRF</sequence>
<reference evidence="10" key="1">
    <citation type="submission" date="2022-01" db="EMBL/GenBank/DDBJ databases">
        <authorList>
            <person name="King R."/>
        </authorList>
    </citation>
    <scope>NUCLEOTIDE SEQUENCE</scope>
</reference>
<feature type="domain" description="Attacin C-terminal" evidence="9">
    <location>
        <begin position="57"/>
        <end position="138"/>
    </location>
</feature>
<dbReference type="InterPro" id="IPR005521">
    <property type="entry name" value="Attacin_C"/>
</dbReference>
<keyword evidence="3" id="KW-0964">Secreted</keyword>
<evidence type="ECO:0000313" key="11">
    <source>
        <dbReference type="Proteomes" id="UP001152799"/>
    </source>
</evidence>
<comment type="similarity">
    <text evidence="2">Belongs to the attacin/sarcotoxin-2 family.</text>
</comment>
<evidence type="ECO:0000256" key="4">
    <source>
        <dbReference type="ARBA" id="ARBA00022529"/>
    </source>
</evidence>
<dbReference type="AlphaFoldDB" id="A0A9N9MUM6"/>
<name>A0A9N9MUM6_9CUCU</name>
<evidence type="ECO:0000256" key="1">
    <source>
        <dbReference type="ARBA" id="ARBA00004613"/>
    </source>
</evidence>
<dbReference type="GO" id="GO:0045087">
    <property type="term" value="P:innate immune response"/>
    <property type="evidence" value="ECO:0007669"/>
    <property type="project" value="UniProtKB-KW"/>
</dbReference>
<gene>
    <name evidence="10" type="ORF">CEUTPL_LOCUS12296</name>
</gene>
<evidence type="ECO:0000256" key="7">
    <source>
        <dbReference type="ARBA" id="ARBA00023022"/>
    </source>
</evidence>
<dbReference type="GO" id="GO:0005576">
    <property type="term" value="C:extracellular region"/>
    <property type="evidence" value="ECO:0007669"/>
    <property type="project" value="UniProtKB-SubCell"/>
</dbReference>
<proteinExistence type="inferred from homology"/>
<dbReference type="Proteomes" id="UP001152799">
    <property type="component" value="Chromosome 7"/>
</dbReference>
<protein>
    <recommendedName>
        <fullName evidence="9">Attacin C-terminal domain-containing protein</fullName>
    </recommendedName>
</protein>
<dbReference type="GO" id="GO:0042742">
    <property type="term" value="P:defense response to bacterium"/>
    <property type="evidence" value="ECO:0007669"/>
    <property type="project" value="UniProtKB-KW"/>
</dbReference>
<evidence type="ECO:0000256" key="3">
    <source>
        <dbReference type="ARBA" id="ARBA00022525"/>
    </source>
</evidence>
<feature type="chain" id="PRO_5040505139" description="Attacin C-terminal domain-containing protein" evidence="8">
    <location>
        <begin position="20"/>
        <end position="138"/>
    </location>
</feature>
<dbReference type="OrthoDB" id="6751969at2759"/>
<comment type="subcellular location">
    <subcellularLocation>
        <location evidence="1">Secreted</location>
    </subcellularLocation>
</comment>
<keyword evidence="8" id="KW-0732">Signal</keyword>
<evidence type="ECO:0000256" key="2">
    <source>
        <dbReference type="ARBA" id="ARBA00007550"/>
    </source>
</evidence>
<organism evidence="10 11">
    <name type="scientific">Ceutorhynchus assimilis</name>
    <name type="common">cabbage seed weevil</name>
    <dbReference type="NCBI Taxonomy" id="467358"/>
    <lineage>
        <taxon>Eukaryota</taxon>
        <taxon>Metazoa</taxon>
        <taxon>Ecdysozoa</taxon>
        <taxon>Arthropoda</taxon>
        <taxon>Hexapoda</taxon>
        <taxon>Insecta</taxon>
        <taxon>Pterygota</taxon>
        <taxon>Neoptera</taxon>
        <taxon>Endopterygota</taxon>
        <taxon>Coleoptera</taxon>
        <taxon>Polyphaga</taxon>
        <taxon>Cucujiformia</taxon>
        <taxon>Curculionidae</taxon>
        <taxon>Ceutorhynchinae</taxon>
        <taxon>Ceutorhynchus</taxon>
    </lineage>
</organism>
<evidence type="ECO:0000256" key="8">
    <source>
        <dbReference type="SAM" id="SignalP"/>
    </source>
</evidence>
<keyword evidence="6" id="KW-0391">Immunity</keyword>
<evidence type="ECO:0000256" key="6">
    <source>
        <dbReference type="ARBA" id="ARBA00022859"/>
    </source>
</evidence>
<evidence type="ECO:0000256" key="5">
    <source>
        <dbReference type="ARBA" id="ARBA00022588"/>
    </source>
</evidence>
<keyword evidence="5" id="KW-0399">Innate immunity</keyword>
<dbReference type="EMBL" id="OU892283">
    <property type="protein sequence ID" value="CAG9771871.1"/>
    <property type="molecule type" value="Genomic_DNA"/>
</dbReference>
<evidence type="ECO:0000313" key="10">
    <source>
        <dbReference type="EMBL" id="CAG9771871.1"/>
    </source>
</evidence>
<feature type="signal peptide" evidence="8">
    <location>
        <begin position="1"/>
        <end position="19"/>
    </location>
</feature>
<keyword evidence="4" id="KW-0929">Antimicrobial</keyword>
<dbReference type="Pfam" id="PF03769">
    <property type="entry name" value="Attacin_C"/>
    <property type="match status" value="1"/>
</dbReference>
<accession>A0A9N9MUM6</accession>
<keyword evidence="7" id="KW-0044">Antibiotic</keyword>